<keyword evidence="3 5" id="KW-1133">Transmembrane helix</keyword>
<gene>
    <name evidence="8" type="primary">LOC113799047</name>
</gene>
<dbReference type="InterPro" id="IPR024371">
    <property type="entry name" value="AcetylCoA_trans_1-like"/>
</dbReference>
<comment type="subcellular location">
    <subcellularLocation>
        <location evidence="1">Membrane</location>
        <topology evidence="1">Multi-pass membrane protein</topology>
    </subcellularLocation>
</comment>
<dbReference type="GO" id="GO:0016020">
    <property type="term" value="C:membrane"/>
    <property type="evidence" value="ECO:0007669"/>
    <property type="project" value="UniProtKB-SubCell"/>
</dbReference>
<keyword evidence="7" id="KW-1185">Reference proteome</keyword>
<evidence type="ECO:0000256" key="3">
    <source>
        <dbReference type="ARBA" id="ARBA00022989"/>
    </source>
</evidence>
<reference evidence="8" key="1">
    <citation type="submission" date="2025-08" db="UniProtKB">
        <authorList>
            <consortium name="RefSeq"/>
        </authorList>
    </citation>
    <scope>IDENTIFICATION</scope>
    <source>
        <strain evidence="8">Airmid</strain>
    </source>
</reference>
<dbReference type="KEGG" id="dpte:113799047"/>
<dbReference type="PANTHER" id="PTHR12778:SF9">
    <property type="entry name" value="ACETYL-COENZYME A TRANSPORTER 1"/>
    <property type="match status" value="1"/>
</dbReference>
<accession>A0A6P6YKK9</accession>
<evidence type="ECO:0000256" key="4">
    <source>
        <dbReference type="ARBA" id="ARBA00023136"/>
    </source>
</evidence>
<dbReference type="GO" id="GO:0008521">
    <property type="term" value="F:acetyl-CoA transmembrane transporter activity"/>
    <property type="evidence" value="ECO:0007669"/>
    <property type="project" value="InterPro"/>
</dbReference>
<dbReference type="Pfam" id="PF13000">
    <property type="entry name" value="Acatn"/>
    <property type="match status" value="2"/>
</dbReference>
<evidence type="ECO:0000256" key="2">
    <source>
        <dbReference type="ARBA" id="ARBA00022692"/>
    </source>
</evidence>
<keyword evidence="6" id="KW-0732">Signal</keyword>
<evidence type="ECO:0000313" key="8">
    <source>
        <dbReference type="RefSeq" id="XP_027205439.1"/>
    </source>
</evidence>
<dbReference type="Proteomes" id="UP000515146">
    <property type="component" value="Unplaced"/>
</dbReference>
<protein>
    <submittedName>
        <fullName evidence="8">Acetyl-coenzyme A transporter 1-like</fullName>
    </submittedName>
</protein>
<dbReference type="OrthoDB" id="6415790at2759"/>
<dbReference type="PANTHER" id="PTHR12778">
    <property type="entry name" value="SOLUTE CARRIER FAMILY 33 ACETYL-COA TRANSPORTER -RELATED"/>
    <property type="match status" value="1"/>
</dbReference>
<keyword evidence="4 5" id="KW-0472">Membrane</keyword>
<keyword evidence="2 5" id="KW-0812">Transmembrane</keyword>
<proteinExistence type="predicted"/>
<evidence type="ECO:0000256" key="1">
    <source>
        <dbReference type="ARBA" id="ARBA00004141"/>
    </source>
</evidence>
<dbReference type="InterPro" id="IPR004752">
    <property type="entry name" value="AmpG_permease/AT-1"/>
</dbReference>
<dbReference type="AlphaFoldDB" id="A0A6P6YKK9"/>
<feature type="transmembrane region" description="Helical" evidence="5">
    <location>
        <begin position="44"/>
        <end position="63"/>
    </location>
</feature>
<dbReference type="RefSeq" id="XP_027205439.1">
    <property type="nucleotide sequence ID" value="XM_027349638.1"/>
</dbReference>
<feature type="chain" id="PRO_5027807131" evidence="6">
    <location>
        <begin position="21"/>
        <end position="109"/>
    </location>
</feature>
<evidence type="ECO:0000256" key="5">
    <source>
        <dbReference type="SAM" id="Phobius"/>
    </source>
</evidence>
<sequence length="109" mass="11990">MRRALLYKVFLLVLLYSLQAIPIGISTALPVVLQRNGASYSSLALFNLAVLPFTLKLLWAPLVDSTQLKPFGRRKSCVAQMSYFSHMSDVSIGGTHMTVFNTLANLGSK</sequence>
<name>A0A6P6YKK9_DERPT</name>
<dbReference type="InParanoid" id="A0A6P6YKK9"/>
<evidence type="ECO:0000313" key="7">
    <source>
        <dbReference type="Proteomes" id="UP000515146"/>
    </source>
</evidence>
<evidence type="ECO:0000256" key="6">
    <source>
        <dbReference type="SAM" id="SignalP"/>
    </source>
</evidence>
<feature type="signal peptide" evidence="6">
    <location>
        <begin position="1"/>
        <end position="20"/>
    </location>
</feature>
<dbReference type="GO" id="GO:0035348">
    <property type="term" value="P:acetyl-CoA transmembrane transport"/>
    <property type="evidence" value="ECO:0007669"/>
    <property type="project" value="InterPro"/>
</dbReference>
<organism evidence="7 8">
    <name type="scientific">Dermatophagoides pteronyssinus</name>
    <name type="common">European house dust mite</name>
    <dbReference type="NCBI Taxonomy" id="6956"/>
    <lineage>
        <taxon>Eukaryota</taxon>
        <taxon>Metazoa</taxon>
        <taxon>Ecdysozoa</taxon>
        <taxon>Arthropoda</taxon>
        <taxon>Chelicerata</taxon>
        <taxon>Arachnida</taxon>
        <taxon>Acari</taxon>
        <taxon>Acariformes</taxon>
        <taxon>Sarcoptiformes</taxon>
        <taxon>Astigmata</taxon>
        <taxon>Psoroptidia</taxon>
        <taxon>Analgoidea</taxon>
        <taxon>Pyroglyphidae</taxon>
        <taxon>Dermatophagoidinae</taxon>
        <taxon>Dermatophagoides</taxon>
    </lineage>
</organism>